<dbReference type="InterPro" id="IPR017972">
    <property type="entry name" value="Cyt_P450_CS"/>
</dbReference>
<feature type="transmembrane region" description="Helical" evidence="15">
    <location>
        <begin position="37"/>
        <end position="58"/>
    </location>
</feature>
<keyword evidence="15" id="KW-0812">Transmembrane</keyword>
<evidence type="ECO:0000313" key="17">
    <source>
        <dbReference type="Proteomes" id="UP001652700"/>
    </source>
</evidence>
<dbReference type="PRINTS" id="PR00465">
    <property type="entry name" value="EP450IV"/>
</dbReference>
<keyword evidence="9" id="KW-0492">Microsome</keyword>
<evidence type="ECO:0000256" key="2">
    <source>
        <dbReference type="ARBA" id="ARBA00003690"/>
    </source>
</evidence>
<keyword evidence="11 14" id="KW-0408">Iron</keyword>
<name>A0ABM5JYZ7_DIAVI</name>
<dbReference type="CDD" id="cd20628">
    <property type="entry name" value="CYP4"/>
    <property type="match status" value="1"/>
</dbReference>
<comment type="similarity">
    <text evidence="5 14">Belongs to the cytochrome P450 family.</text>
</comment>
<dbReference type="EnsemblMetazoa" id="XM_050647209.1">
    <property type="protein sequence ID" value="XP_050503166.1"/>
    <property type="gene ID" value="LOC126882333"/>
</dbReference>
<comment type="cofactor">
    <cofactor evidence="1">
        <name>heme</name>
        <dbReference type="ChEBI" id="CHEBI:30413"/>
    </cofactor>
</comment>
<evidence type="ECO:0000256" key="9">
    <source>
        <dbReference type="ARBA" id="ARBA00022848"/>
    </source>
</evidence>
<keyword evidence="6 14" id="KW-0349">Heme</keyword>
<keyword evidence="7 14" id="KW-0479">Metal-binding</keyword>
<evidence type="ECO:0000256" key="8">
    <source>
        <dbReference type="ARBA" id="ARBA00022824"/>
    </source>
</evidence>
<evidence type="ECO:0000256" key="14">
    <source>
        <dbReference type="RuleBase" id="RU000461"/>
    </source>
</evidence>
<evidence type="ECO:0008006" key="18">
    <source>
        <dbReference type="Google" id="ProtNLM"/>
    </source>
</evidence>
<keyword evidence="15" id="KW-1133">Transmembrane helix</keyword>
<evidence type="ECO:0000256" key="3">
    <source>
        <dbReference type="ARBA" id="ARBA00004174"/>
    </source>
</evidence>
<comment type="function">
    <text evidence="2">May be involved in the metabolism of insect hormones and in the breakdown of synthetic insecticides.</text>
</comment>
<protein>
    <recommendedName>
        <fullName evidence="18">Cytochrome P450 4C1-like</fullName>
    </recommendedName>
</protein>
<evidence type="ECO:0000256" key="6">
    <source>
        <dbReference type="ARBA" id="ARBA00022617"/>
    </source>
</evidence>
<evidence type="ECO:0000256" key="15">
    <source>
        <dbReference type="SAM" id="Phobius"/>
    </source>
</evidence>
<evidence type="ECO:0000256" key="5">
    <source>
        <dbReference type="ARBA" id="ARBA00010617"/>
    </source>
</evidence>
<evidence type="ECO:0000313" key="16">
    <source>
        <dbReference type="EnsemblMetazoa" id="XP_050503166.1"/>
    </source>
</evidence>
<sequence length="535" mass="61777">MTECNIKLPGSQTVLNESLEKVQTHSAELVEKSLQNITTHLLLLCGLVILMSYLQFLWQNRRLYWYSWKTPGPIGLPYIGIGYKFVSRDISALLQVVYDIQVTYPKVAVAWFGPRLYYLPSKPEYIEKIFKSQAALNKAHVYQFTNDIGDGLLNLGDKVWKIHRRTINQAFNQKVLNTFQDIFLQKSEIFADVLQKEVGNKNIELYTLLAGCTMDMVCETALGVNMNVQISKEVEFVKAINKVLEITSIRTFHVWHQLRFTWKLYPLSREFDKALKDFEDFLRSVISNKRKDFALKSSRKNCSLQNDKALAVEEEPRIAFLDLIDNDNFTERELIDEIKTFFLAAVDTTASTLCSLFAMLGMHPDIQQKVFEEAVDILGPDRRSFPEDIQKMTYLERVLKETLRLFPGIPLLGRRLVEDIDGGDMVFPKGCSIIVGSVFLGRNPAYWPDPLKFDPDRFLPENIAKRHPCAYLPFSYGPRNCIGGKYGMINMKTIVATIIRRFKIFTEYKSVEEIKLSTYLILRLRDGPKVWLEPR</sequence>
<keyword evidence="12 14" id="KW-0503">Monooxygenase</keyword>
<keyword evidence="10 14" id="KW-0560">Oxidoreductase</keyword>
<evidence type="ECO:0000256" key="4">
    <source>
        <dbReference type="ARBA" id="ARBA00004406"/>
    </source>
</evidence>
<keyword evidence="17" id="KW-1185">Reference proteome</keyword>
<evidence type="ECO:0000256" key="12">
    <source>
        <dbReference type="ARBA" id="ARBA00023033"/>
    </source>
</evidence>
<dbReference type="RefSeq" id="XP_050503166.1">
    <property type="nucleotide sequence ID" value="XM_050647209.1"/>
</dbReference>
<evidence type="ECO:0000256" key="1">
    <source>
        <dbReference type="ARBA" id="ARBA00001971"/>
    </source>
</evidence>
<evidence type="ECO:0000256" key="11">
    <source>
        <dbReference type="ARBA" id="ARBA00023004"/>
    </source>
</evidence>
<dbReference type="InterPro" id="IPR002403">
    <property type="entry name" value="Cyt_P450_E_grp-IV"/>
</dbReference>
<dbReference type="SUPFAM" id="SSF48264">
    <property type="entry name" value="Cytochrome P450"/>
    <property type="match status" value="1"/>
</dbReference>
<proteinExistence type="inferred from homology"/>
<accession>A0ABM5JYZ7</accession>
<dbReference type="Gene3D" id="1.10.630.10">
    <property type="entry name" value="Cytochrome P450"/>
    <property type="match status" value="1"/>
</dbReference>
<dbReference type="PRINTS" id="PR00385">
    <property type="entry name" value="P450"/>
</dbReference>
<keyword evidence="13 15" id="KW-0472">Membrane</keyword>
<dbReference type="PANTHER" id="PTHR24291">
    <property type="entry name" value="CYTOCHROME P450 FAMILY 4"/>
    <property type="match status" value="1"/>
</dbReference>
<organism evidence="16 17">
    <name type="scientific">Diabrotica virgifera virgifera</name>
    <name type="common">western corn rootworm</name>
    <dbReference type="NCBI Taxonomy" id="50390"/>
    <lineage>
        <taxon>Eukaryota</taxon>
        <taxon>Metazoa</taxon>
        <taxon>Ecdysozoa</taxon>
        <taxon>Arthropoda</taxon>
        <taxon>Hexapoda</taxon>
        <taxon>Insecta</taxon>
        <taxon>Pterygota</taxon>
        <taxon>Neoptera</taxon>
        <taxon>Endopterygota</taxon>
        <taxon>Coleoptera</taxon>
        <taxon>Polyphaga</taxon>
        <taxon>Cucujiformia</taxon>
        <taxon>Chrysomeloidea</taxon>
        <taxon>Chrysomelidae</taxon>
        <taxon>Galerucinae</taxon>
        <taxon>Diabroticina</taxon>
        <taxon>Diabroticites</taxon>
        <taxon>Diabrotica</taxon>
    </lineage>
</organism>
<evidence type="ECO:0000256" key="7">
    <source>
        <dbReference type="ARBA" id="ARBA00022723"/>
    </source>
</evidence>
<comment type="subcellular location">
    <subcellularLocation>
        <location evidence="4">Endoplasmic reticulum membrane</location>
        <topology evidence="4">Peripheral membrane protein</topology>
    </subcellularLocation>
    <subcellularLocation>
        <location evidence="3">Microsome membrane</location>
        <topology evidence="3">Peripheral membrane protein</topology>
    </subcellularLocation>
</comment>
<evidence type="ECO:0000256" key="13">
    <source>
        <dbReference type="ARBA" id="ARBA00023136"/>
    </source>
</evidence>
<dbReference type="Proteomes" id="UP001652700">
    <property type="component" value="Unplaced"/>
</dbReference>
<keyword evidence="8" id="KW-0256">Endoplasmic reticulum</keyword>
<dbReference type="InterPro" id="IPR001128">
    <property type="entry name" value="Cyt_P450"/>
</dbReference>
<dbReference type="Pfam" id="PF00067">
    <property type="entry name" value="p450"/>
    <property type="match status" value="1"/>
</dbReference>
<evidence type="ECO:0000256" key="10">
    <source>
        <dbReference type="ARBA" id="ARBA00023002"/>
    </source>
</evidence>
<reference evidence="16" key="1">
    <citation type="submission" date="2025-05" db="UniProtKB">
        <authorList>
            <consortium name="EnsemblMetazoa"/>
        </authorList>
    </citation>
    <scope>IDENTIFICATION</scope>
</reference>
<dbReference type="PROSITE" id="PS00086">
    <property type="entry name" value="CYTOCHROME_P450"/>
    <property type="match status" value="1"/>
</dbReference>
<dbReference type="InterPro" id="IPR050196">
    <property type="entry name" value="Cytochrome_P450_Monoox"/>
</dbReference>
<dbReference type="InterPro" id="IPR036396">
    <property type="entry name" value="Cyt_P450_sf"/>
</dbReference>
<dbReference type="PANTHER" id="PTHR24291:SF189">
    <property type="entry name" value="CYTOCHROME P450 4C3-RELATED"/>
    <property type="match status" value="1"/>
</dbReference>
<dbReference type="GeneID" id="126882333"/>